<protein>
    <recommendedName>
        <fullName evidence="5">SH3 domain-containing protein</fullName>
    </recommendedName>
</protein>
<gene>
    <name evidence="3" type="ORF">FOZ60_008847</name>
</gene>
<comment type="caution">
    <text evidence="3">The sequence shown here is derived from an EMBL/GenBank/DDBJ whole genome shotgun (WGS) entry which is preliminary data.</text>
</comment>
<sequence length="1652" mass="177762">MPPYGKAIKALGEPQGSIAPPADSTDKSPLAAAVEKPYREEYPVLLSAAMSNPRENVSRPVSASTTTAAGSQMDSGHSTTDGGGTDALFRMFGGTTKGAQLGGEMRLGGGRQLLAAPAAAAPRRTTVMLRNVPNDLGSLDLIAIINQEGFKGAYDFLFMPHERTPPSQPGVKTKGRDPCRLAESLLASFFRLCFYQFSIRRISLHVPEDLSREASNRYCQFLLKVGDVSDAKTQGFVDNMLPHQNRAPMGLHVFGCPEGTELVRGGRPIQMSLQDMIERNKAAAEKAEKESSVIDELVSNGEVETMFDLKPRLVSYEIKQRKQGGSATASPRDGQQQPQQPSASHLRADAPEFKPAALAPRPAAPKASTVVRTPAAKAPQVQTPVPAPTAQKPEVATAAPAASTPRPTPSSVAPKIFLISDLVALKNLATSASVEDQMSTEEIGNVLNQWQLVPIKADERDLGPDTPPESAATSDQFVSAIEQTKAKAAGEGNAVVGVLFCESLLRGVSAALIGSMRKVDVLMLQTGTDTDSQQRAGQIIARNEPFMYPVRCRTVTSIGSMIAHMKTVAAAKSSPAVSSSAPGTTASPGKATSAAPKAKAAGTPAVDSQQQQLLQQQARLLEAVQKQQQQQQQQTAGSGGPQLAANSQHVARCFWHPTDPNQLRVDTGDVMMVKSVSPDGLWAWAMNVRTAQPQPGWVPTSVFNSPRAQQAQQQQQQQPQAKAAAMSGQASRPRSAMSELAAKLEAQRGGMLPVNRGGQQQQQQMDQQLMVVAQSMRPGAPPVGTILQLDSVNPAAGTMAVSWNNGMESIHHSYQCMPRRSSGPCELGVVSSSSSNVTSAVLRALNASPDGDVRNAPMRCWGSSTAVERLEPPSRYGGIKRKNVNDLLGDHAEGLALHFLTQIGYNMQSSACESSAVSSIDRLGRCQRAVFSILPSLTDLAEDLGRECRERGQVLWEMIKVLRHGMSAQLCTAVDELRAERRRARERVDALLKEVAAAKERAESMTAVALRAKVIEAELRSRLAEYGDEAARLRAANDVLRGKVEGGLQKECQDACVSTEGADWPQKEEWCCALAKLLLEYAEAPASSRDLVIAAHAAVEGGELTFSGVPARDIMTCPDGSDRAVQTVCSPSCAVEVQTIDHNLIEAVVQTTVPSTRDFSVQVESLTDRSDSETSSPTASSWSMSEASSDRGAVQAEDFEADELFRSDFVRLIDFSLLNAPSSKSTDPVRETLLSHSELHTVIARLYDSLAAQFNTIGDGPRSVSLYVMAFMRRQHGVPSVIMERSLQLVRSLIHWRTPKVTSSSRFGAAAAPVSGCCSTCCTLVHALLGKTPFSEFRVMLYFRQLLRRRSKYKHDPRSFGVRRSESAAALKLTYDLFSDDVADQVVAAIQEADVWVVQECVRRPSQYKSPIVQSELDSRLIQALMEGWEKKLASFSGHQVNSVEEAAIAFMNADDNYTGLLRHTACVVAAGSDINWSFMADDGPAYVGFVDFSMEVGRRRATLSPAEDGGTSSAISEFVGEALIALGLEGHAHSLQRSADPRAEHTGRQYRSRLGALRRCLADGQDSAAVAEAISLLASYVSIENSQAAGAPVLTQDPQKVIAEVLRPLLESAKATKVFLLRDRTDFGVHTEGNGLAAQTPARRGHRRGTQ</sequence>
<feature type="region of interest" description="Disordered" evidence="2">
    <location>
        <begin position="1"/>
        <end position="30"/>
    </location>
</feature>
<feature type="region of interest" description="Disordered" evidence="2">
    <location>
        <begin position="1632"/>
        <end position="1652"/>
    </location>
</feature>
<dbReference type="PANTHER" id="PTHR48125:SF12">
    <property type="entry name" value="AT HOOK TRANSCRIPTION FACTOR FAMILY-RELATED"/>
    <property type="match status" value="1"/>
</dbReference>
<feature type="region of interest" description="Disordered" evidence="2">
    <location>
        <begin position="573"/>
        <end position="611"/>
    </location>
</feature>
<feature type="compositionally biased region" description="Polar residues" evidence="2">
    <location>
        <begin position="50"/>
        <end position="73"/>
    </location>
</feature>
<dbReference type="EMBL" id="JABANP010000356">
    <property type="protein sequence ID" value="KAF4683612.1"/>
    <property type="molecule type" value="Genomic_DNA"/>
</dbReference>
<feature type="compositionally biased region" description="Low complexity" evidence="2">
    <location>
        <begin position="393"/>
        <end position="411"/>
    </location>
</feature>
<evidence type="ECO:0000313" key="4">
    <source>
        <dbReference type="Proteomes" id="UP000541610"/>
    </source>
</evidence>
<keyword evidence="1" id="KW-0175">Coiled coil</keyword>
<dbReference type="SUPFAM" id="SSF50044">
    <property type="entry name" value="SH3-domain"/>
    <property type="match status" value="1"/>
</dbReference>
<accession>A0A7J6NI82</accession>
<feature type="compositionally biased region" description="Low complexity" evidence="2">
    <location>
        <begin position="1173"/>
        <end position="1187"/>
    </location>
</feature>
<dbReference type="OrthoDB" id="444881at2759"/>
<feature type="region of interest" description="Disordered" evidence="2">
    <location>
        <begin position="702"/>
        <end position="736"/>
    </location>
</feature>
<proteinExistence type="predicted"/>
<feature type="compositionally biased region" description="Low complexity" evidence="2">
    <location>
        <begin position="355"/>
        <end position="367"/>
    </location>
</feature>
<dbReference type="PANTHER" id="PTHR48125">
    <property type="entry name" value="LP07818P1"/>
    <property type="match status" value="1"/>
</dbReference>
<organism evidence="3 4">
    <name type="scientific">Perkinsus olseni</name>
    <name type="common">Perkinsus atlanticus</name>
    <dbReference type="NCBI Taxonomy" id="32597"/>
    <lineage>
        <taxon>Eukaryota</taxon>
        <taxon>Sar</taxon>
        <taxon>Alveolata</taxon>
        <taxon>Perkinsozoa</taxon>
        <taxon>Perkinsea</taxon>
        <taxon>Perkinsida</taxon>
        <taxon>Perkinsidae</taxon>
        <taxon>Perkinsus</taxon>
    </lineage>
</organism>
<evidence type="ECO:0000313" key="3">
    <source>
        <dbReference type="EMBL" id="KAF4683612.1"/>
    </source>
</evidence>
<reference evidence="3 4" key="1">
    <citation type="submission" date="2020-04" db="EMBL/GenBank/DDBJ databases">
        <title>Perkinsus olseni comparative genomics.</title>
        <authorList>
            <person name="Bogema D.R."/>
        </authorList>
    </citation>
    <scope>NUCLEOTIDE SEQUENCE [LARGE SCALE GENOMIC DNA]</scope>
    <source>
        <strain evidence="3">00978-12</strain>
    </source>
</reference>
<name>A0A7J6NI82_PEROL</name>
<feature type="coiled-coil region" evidence="1">
    <location>
        <begin position="967"/>
        <end position="1036"/>
    </location>
</feature>
<feature type="compositionally biased region" description="Low complexity" evidence="2">
    <location>
        <begin position="708"/>
        <end position="725"/>
    </location>
</feature>
<dbReference type="Proteomes" id="UP000541610">
    <property type="component" value="Unassembled WGS sequence"/>
</dbReference>
<evidence type="ECO:0008006" key="5">
    <source>
        <dbReference type="Google" id="ProtNLM"/>
    </source>
</evidence>
<evidence type="ECO:0000256" key="2">
    <source>
        <dbReference type="SAM" id="MobiDB-lite"/>
    </source>
</evidence>
<evidence type="ECO:0000256" key="1">
    <source>
        <dbReference type="SAM" id="Coils"/>
    </source>
</evidence>
<feature type="region of interest" description="Disordered" evidence="2">
    <location>
        <begin position="50"/>
        <end position="84"/>
    </location>
</feature>
<feature type="region of interest" description="Disordered" evidence="2">
    <location>
        <begin position="319"/>
        <end position="411"/>
    </location>
</feature>
<feature type="region of interest" description="Disordered" evidence="2">
    <location>
        <begin position="1162"/>
        <end position="1188"/>
    </location>
</feature>
<dbReference type="InterPro" id="IPR036028">
    <property type="entry name" value="SH3-like_dom_sf"/>
</dbReference>
<feature type="compositionally biased region" description="Polar residues" evidence="2">
    <location>
        <begin position="323"/>
        <end position="343"/>
    </location>
</feature>